<dbReference type="PANTHER" id="PTHR35218:SF9">
    <property type="entry name" value="ENDONUCLEASE_EXONUCLEASE_PHOSPHATASE DOMAIN-CONTAINING PROTEIN"/>
    <property type="match status" value="1"/>
</dbReference>
<dbReference type="EMBL" id="JBBPBM010001618">
    <property type="protein sequence ID" value="KAK8483041.1"/>
    <property type="molecule type" value="Genomic_DNA"/>
</dbReference>
<dbReference type="InterPro" id="IPR005135">
    <property type="entry name" value="Endo/exonuclease/phosphatase"/>
</dbReference>
<evidence type="ECO:0000313" key="2">
    <source>
        <dbReference type="Proteomes" id="UP001472677"/>
    </source>
</evidence>
<sequence length="355" mass="39775">MEFFGSKAGAPPLKFLFSSDGEKPSLEEGSEESAQVLLRPCGGSCNKDSLYLDFVNLKAYLSGLGILSSLSSHFPASNALPPLVRRIPTLLVGFGCVCFSCLLCISEIASLFLVNLYADCRVSSIVVMAWNVRGLGNKKTVRALRNSVWKFQLDIVLLSETKQQKRYVEKIKMKMKTEHLFYVALTGLAGGLSLWWTKDTQRKILQYGKHFIDAEISIRGETGWFKTFIYGPPYKQEKREFWEFMTNLRNGCGDRWMVIGDSNVISSQEEKLGGLPFNLNDARCYFDFIDAISLIELPISGGAFTWSNKTSVEDAIFEKLDQAMCSMEWNILFPKAVAMLDISIGSDHALVTILL</sequence>
<evidence type="ECO:0000313" key="1">
    <source>
        <dbReference type="EMBL" id="KAK8483041.1"/>
    </source>
</evidence>
<organism evidence="1 2">
    <name type="scientific">Hibiscus sabdariffa</name>
    <name type="common">roselle</name>
    <dbReference type="NCBI Taxonomy" id="183260"/>
    <lineage>
        <taxon>Eukaryota</taxon>
        <taxon>Viridiplantae</taxon>
        <taxon>Streptophyta</taxon>
        <taxon>Embryophyta</taxon>
        <taxon>Tracheophyta</taxon>
        <taxon>Spermatophyta</taxon>
        <taxon>Magnoliopsida</taxon>
        <taxon>eudicotyledons</taxon>
        <taxon>Gunneridae</taxon>
        <taxon>Pentapetalae</taxon>
        <taxon>rosids</taxon>
        <taxon>malvids</taxon>
        <taxon>Malvales</taxon>
        <taxon>Malvaceae</taxon>
        <taxon>Malvoideae</taxon>
        <taxon>Hibiscus</taxon>
    </lineage>
</organism>
<proteinExistence type="predicted"/>
<dbReference type="Proteomes" id="UP001472677">
    <property type="component" value="Unassembled WGS sequence"/>
</dbReference>
<dbReference type="SUPFAM" id="SSF56219">
    <property type="entry name" value="DNase I-like"/>
    <property type="match status" value="1"/>
</dbReference>
<dbReference type="Pfam" id="PF03372">
    <property type="entry name" value="Exo_endo_phos"/>
    <property type="match status" value="1"/>
</dbReference>
<keyword evidence="2" id="KW-1185">Reference proteome</keyword>
<reference evidence="1 2" key="1">
    <citation type="journal article" date="2024" name="G3 (Bethesda)">
        <title>Genome assembly of Hibiscus sabdariffa L. provides insights into metabolisms of medicinal natural products.</title>
        <authorList>
            <person name="Kim T."/>
        </authorList>
    </citation>
    <scope>NUCLEOTIDE SEQUENCE [LARGE SCALE GENOMIC DNA]</scope>
    <source>
        <strain evidence="1">TK-2024</strain>
        <tissue evidence="1">Old leaves</tissue>
    </source>
</reference>
<dbReference type="Gene3D" id="3.60.10.10">
    <property type="entry name" value="Endonuclease/exonuclease/phosphatase"/>
    <property type="match status" value="1"/>
</dbReference>
<comment type="caution">
    <text evidence="1">The sequence shown here is derived from an EMBL/GenBank/DDBJ whole genome shotgun (WGS) entry which is preliminary data.</text>
</comment>
<dbReference type="InterPro" id="IPR036691">
    <property type="entry name" value="Endo/exonu/phosph_ase_sf"/>
</dbReference>
<name>A0ABR1ZRL3_9ROSI</name>
<gene>
    <name evidence="1" type="ORF">V6N12_003702</name>
</gene>
<accession>A0ABR1ZRL3</accession>
<dbReference type="PANTHER" id="PTHR35218">
    <property type="entry name" value="RNASE H DOMAIN-CONTAINING PROTEIN"/>
    <property type="match status" value="1"/>
</dbReference>
<protein>
    <submittedName>
        <fullName evidence="1">Uncharacterized protein</fullName>
    </submittedName>
</protein>